<evidence type="ECO:0000256" key="4">
    <source>
        <dbReference type="ARBA" id="ARBA00023002"/>
    </source>
</evidence>
<dbReference type="OrthoDB" id="10003276at2759"/>
<dbReference type="Pfam" id="PF03712">
    <property type="entry name" value="Cu2_monoox_C"/>
    <property type="match status" value="1"/>
</dbReference>
<protein>
    <submittedName>
        <fullName evidence="10">DBH-like monooxygenase protein 1</fullName>
    </submittedName>
</protein>
<organism evidence="10 11">
    <name type="scientific">Trichonephila inaurata madagascariensis</name>
    <dbReference type="NCBI Taxonomy" id="2747483"/>
    <lineage>
        <taxon>Eukaryota</taxon>
        <taxon>Metazoa</taxon>
        <taxon>Ecdysozoa</taxon>
        <taxon>Arthropoda</taxon>
        <taxon>Chelicerata</taxon>
        <taxon>Arachnida</taxon>
        <taxon>Araneae</taxon>
        <taxon>Araneomorphae</taxon>
        <taxon>Entelegynae</taxon>
        <taxon>Araneoidea</taxon>
        <taxon>Nephilidae</taxon>
        <taxon>Trichonephila</taxon>
        <taxon>Trichonephila inaurata</taxon>
    </lineage>
</organism>
<dbReference type="AlphaFoldDB" id="A0A8X6X273"/>
<feature type="domain" description="DOMON" evidence="9">
    <location>
        <begin position="1"/>
        <end position="52"/>
    </location>
</feature>
<evidence type="ECO:0000256" key="7">
    <source>
        <dbReference type="ARBA" id="ARBA00023157"/>
    </source>
</evidence>
<dbReference type="InterPro" id="IPR000945">
    <property type="entry name" value="DBH-like"/>
</dbReference>
<dbReference type="InterPro" id="IPR045266">
    <property type="entry name" value="DOH_DOMON"/>
</dbReference>
<dbReference type="InterPro" id="IPR028460">
    <property type="entry name" value="Tbh/DBH"/>
</dbReference>
<keyword evidence="4" id="KW-0560">Oxidoreductase</keyword>
<proteinExistence type="inferred from homology"/>
<evidence type="ECO:0000256" key="8">
    <source>
        <dbReference type="ARBA" id="ARBA00023180"/>
    </source>
</evidence>
<dbReference type="PANTHER" id="PTHR10157:SF23">
    <property type="entry name" value="MOXD1 HOMOLOG 1"/>
    <property type="match status" value="1"/>
</dbReference>
<sequence length="509" mass="58492">MPEIDEIQNWNLVSGSENDTHSVLVFRRKLDTCDNDDRKIDDSTTRLIYAYSNEDPPSENGLKYHFKERGTKSVLLLQLKRSNQVKIDKSTLTYWDVLSPNFTIPSNSSTMYWCKIYKAPDLSEKNHVVLVEPLIQKGNEAFVHHLLMYECVGGDPSEYDEYIDFYGHQCHHTNMPDAMKRCEGVFLAWGVGGEDLVLPEYVGLPLVPSPTKYYMMEIHYDNPHLIEGIVDNSGFRIYYTPKLRKYDAGTLMIGSTVTSRVIVPPKQEKFIVTGHSNPKCLDPVLPKDGIKFLGVLLHSHLLGRGLKARHFRKSEELPSLLDDTNYDFNYQEYRYYTEEVPFLPGDQITVECTYDSSKRVTTTFGGQSTREEMCLAFILYYPLVERFASVSVPQLDVINKALRTNFTKSDLFNGNFRGEMRHYDWTTVDINEVQKSLRYGLHDTHCYLGNGVKNSIKAPISYPKLIQEYKEVSSCISKEFQNGGQRNDFSFLSYLCILIAVYTSTIIKN</sequence>
<dbReference type="InterPro" id="IPR036939">
    <property type="entry name" value="Cu2_ascorb_mOase_N_sf"/>
</dbReference>
<keyword evidence="11" id="KW-1185">Reference proteome</keyword>
<dbReference type="InterPro" id="IPR014784">
    <property type="entry name" value="Cu2_ascorb_mOase-like_C"/>
</dbReference>
<dbReference type="InterPro" id="IPR000323">
    <property type="entry name" value="Cu2_ascorb_mOase_N"/>
</dbReference>
<dbReference type="GO" id="GO:0030667">
    <property type="term" value="C:secretory granule membrane"/>
    <property type="evidence" value="ECO:0007669"/>
    <property type="project" value="TreeGrafter"/>
</dbReference>
<dbReference type="GO" id="GO:0004500">
    <property type="term" value="F:dopamine beta-monooxygenase activity"/>
    <property type="evidence" value="ECO:0007669"/>
    <property type="project" value="InterPro"/>
</dbReference>
<evidence type="ECO:0000256" key="2">
    <source>
        <dbReference type="ARBA" id="ARBA00010676"/>
    </source>
</evidence>
<dbReference type="InterPro" id="IPR005018">
    <property type="entry name" value="DOMON_domain"/>
</dbReference>
<evidence type="ECO:0000313" key="11">
    <source>
        <dbReference type="Proteomes" id="UP000886998"/>
    </source>
</evidence>
<dbReference type="PRINTS" id="PR00767">
    <property type="entry name" value="DBMONOXGNASE"/>
</dbReference>
<dbReference type="FunFam" id="2.60.120.310:FF:000004">
    <property type="entry name" value="DBH-like monooxygenase protein 1"/>
    <property type="match status" value="1"/>
</dbReference>
<gene>
    <name evidence="10" type="primary">Moxd1</name>
    <name evidence="10" type="ORF">TNIN_435921</name>
</gene>
<name>A0A8X6X273_9ARAC</name>
<dbReference type="GO" id="GO:0005507">
    <property type="term" value="F:copper ion binding"/>
    <property type="evidence" value="ECO:0007669"/>
    <property type="project" value="InterPro"/>
</dbReference>
<dbReference type="SUPFAM" id="SSF49742">
    <property type="entry name" value="PHM/PNGase F"/>
    <property type="match status" value="2"/>
</dbReference>
<dbReference type="Gene3D" id="2.60.120.230">
    <property type="match status" value="1"/>
</dbReference>
<evidence type="ECO:0000256" key="6">
    <source>
        <dbReference type="ARBA" id="ARBA00023033"/>
    </source>
</evidence>
<keyword evidence="7" id="KW-1015">Disulfide bond</keyword>
<dbReference type="CDD" id="cd09631">
    <property type="entry name" value="DOMON_DOH"/>
    <property type="match status" value="1"/>
</dbReference>
<dbReference type="GO" id="GO:0005615">
    <property type="term" value="C:extracellular space"/>
    <property type="evidence" value="ECO:0007669"/>
    <property type="project" value="TreeGrafter"/>
</dbReference>
<dbReference type="GO" id="GO:0006589">
    <property type="term" value="P:octopamine biosynthetic process"/>
    <property type="evidence" value="ECO:0007669"/>
    <property type="project" value="TreeGrafter"/>
</dbReference>
<dbReference type="InterPro" id="IPR008977">
    <property type="entry name" value="PHM/PNGase_F_dom_sf"/>
</dbReference>
<evidence type="ECO:0000259" key="9">
    <source>
        <dbReference type="PROSITE" id="PS50836"/>
    </source>
</evidence>
<dbReference type="Pfam" id="PF01082">
    <property type="entry name" value="Cu2_monooxygen"/>
    <property type="match status" value="1"/>
</dbReference>
<dbReference type="GO" id="GO:0042420">
    <property type="term" value="P:dopamine catabolic process"/>
    <property type="evidence" value="ECO:0007669"/>
    <property type="project" value="TreeGrafter"/>
</dbReference>
<dbReference type="FunFam" id="2.60.120.230:FF:000001">
    <property type="entry name" value="Monooxygenase, DBH-like 1"/>
    <property type="match status" value="1"/>
</dbReference>
<dbReference type="EMBL" id="BMAV01004293">
    <property type="protein sequence ID" value="GFY44586.1"/>
    <property type="molecule type" value="Genomic_DNA"/>
</dbReference>
<dbReference type="Pfam" id="PF03351">
    <property type="entry name" value="DOMON"/>
    <property type="match status" value="1"/>
</dbReference>
<evidence type="ECO:0000256" key="5">
    <source>
        <dbReference type="ARBA" id="ARBA00023008"/>
    </source>
</evidence>
<accession>A0A8X6X273</accession>
<comment type="cofactor">
    <cofactor evidence="1">
        <name>Cu(2+)</name>
        <dbReference type="ChEBI" id="CHEBI:29036"/>
    </cofactor>
</comment>
<evidence type="ECO:0000256" key="3">
    <source>
        <dbReference type="ARBA" id="ARBA00022723"/>
    </source>
</evidence>
<keyword evidence="3" id="KW-0479">Metal-binding</keyword>
<dbReference type="GO" id="GO:0042421">
    <property type="term" value="P:norepinephrine biosynthetic process"/>
    <property type="evidence" value="ECO:0007669"/>
    <property type="project" value="TreeGrafter"/>
</dbReference>
<reference evidence="10" key="1">
    <citation type="submission" date="2020-08" db="EMBL/GenBank/DDBJ databases">
        <title>Multicomponent nature underlies the extraordinary mechanical properties of spider dragline silk.</title>
        <authorList>
            <person name="Kono N."/>
            <person name="Nakamura H."/>
            <person name="Mori M."/>
            <person name="Yoshida Y."/>
            <person name="Ohtoshi R."/>
            <person name="Malay A.D."/>
            <person name="Moran D.A.P."/>
            <person name="Tomita M."/>
            <person name="Numata K."/>
            <person name="Arakawa K."/>
        </authorList>
    </citation>
    <scope>NUCLEOTIDE SEQUENCE</scope>
</reference>
<dbReference type="Proteomes" id="UP000886998">
    <property type="component" value="Unassembled WGS sequence"/>
</dbReference>
<keyword evidence="6 10" id="KW-0503">Monooxygenase</keyword>
<dbReference type="PANTHER" id="PTHR10157">
    <property type="entry name" value="DOPAMINE BETA HYDROXYLASE RELATED"/>
    <property type="match status" value="1"/>
</dbReference>
<dbReference type="Gene3D" id="2.60.120.310">
    <property type="entry name" value="Copper type II, ascorbate-dependent monooxygenase, N-terminal domain"/>
    <property type="match status" value="1"/>
</dbReference>
<keyword evidence="5" id="KW-0186">Copper</keyword>
<evidence type="ECO:0000256" key="1">
    <source>
        <dbReference type="ARBA" id="ARBA00001973"/>
    </source>
</evidence>
<comment type="caution">
    <text evidence="10">The sequence shown here is derived from an EMBL/GenBank/DDBJ whole genome shotgun (WGS) entry which is preliminary data.</text>
</comment>
<dbReference type="PROSITE" id="PS50836">
    <property type="entry name" value="DOMON"/>
    <property type="match status" value="1"/>
</dbReference>
<dbReference type="InterPro" id="IPR024548">
    <property type="entry name" value="Cu2_monoox_C"/>
</dbReference>
<comment type="similarity">
    <text evidence="2">Belongs to the copper type II ascorbate-dependent monooxygenase family.</text>
</comment>
<keyword evidence="8" id="KW-0325">Glycoprotein</keyword>
<evidence type="ECO:0000313" key="10">
    <source>
        <dbReference type="EMBL" id="GFY44586.1"/>
    </source>
</evidence>